<gene>
    <name evidence="9" type="ORF">C5167_011047</name>
</gene>
<sequence>MGDIAFDFEKESDVFEFVVKKGHGVKGLADTGLTTVPPRYIHPPSERIDRKDTIDSAPFLSSPIDISALLEEGDVDSEKRSEVSKKLCEAAEKLGFFQVVNHGVSHEVMENAKRAAHFFFNQPRERKLAYSKENSPCPTHVFCGTSFSPQAEKSLEWKDYLSMVYIFDDEHVRKFWPEECRDAAVAYLKSADKMILAMLSALLKGLGVEIDDSTIRSYTGARAVNMNFYPPCPNPDLTVGVGRHSDLAALTILLQDDIGGLFVRAQDKGWIEIPPVEDALVINVGDTLEILSNGRYKSAEHRALASNTRARVSVPIFVSPIPPTPIGPLPGLAEKDGKTVYRQMLFGEYMENYFGNGHQGKATLDFAKAYLPQPKFNLLDDR</sequence>
<organism evidence="9 10">
    <name type="scientific">Papaver somniferum</name>
    <name type="common">Opium poppy</name>
    <dbReference type="NCBI Taxonomy" id="3469"/>
    <lineage>
        <taxon>Eukaryota</taxon>
        <taxon>Viridiplantae</taxon>
        <taxon>Streptophyta</taxon>
        <taxon>Embryophyta</taxon>
        <taxon>Tracheophyta</taxon>
        <taxon>Spermatophyta</taxon>
        <taxon>Magnoliopsida</taxon>
        <taxon>Ranunculales</taxon>
        <taxon>Papaveraceae</taxon>
        <taxon>Papaveroideae</taxon>
        <taxon>Papaver</taxon>
    </lineage>
</organism>
<dbReference type="Proteomes" id="UP000316621">
    <property type="component" value="Chromosome 6"/>
</dbReference>
<dbReference type="Gene3D" id="2.60.120.330">
    <property type="entry name" value="B-lactam Antibiotic, Isopenicillin N Synthase, Chain"/>
    <property type="match status" value="1"/>
</dbReference>
<dbReference type="Gramene" id="RZC67354">
    <property type="protein sequence ID" value="RZC67354"/>
    <property type="gene ID" value="C5167_011047"/>
</dbReference>
<dbReference type="InterPro" id="IPR005123">
    <property type="entry name" value="Oxoglu/Fe-dep_dioxygenase_dom"/>
</dbReference>
<accession>A0A4Y7K1Z7</accession>
<evidence type="ECO:0000259" key="8">
    <source>
        <dbReference type="PROSITE" id="PS51471"/>
    </source>
</evidence>
<dbReference type="GO" id="GO:0046872">
    <property type="term" value="F:metal ion binding"/>
    <property type="evidence" value="ECO:0007669"/>
    <property type="project" value="UniProtKB-KW"/>
</dbReference>
<dbReference type="InterPro" id="IPR050295">
    <property type="entry name" value="Plant_2OG-oxidoreductases"/>
</dbReference>
<evidence type="ECO:0000256" key="3">
    <source>
        <dbReference type="ARBA" id="ARBA00022723"/>
    </source>
</evidence>
<feature type="domain" description="Fe2OG dioxygenase" evidence="8">
    <location>
        <begin position="217"/>
        <end position="320"/>
    </location>
</feature>
<evidence type="ECO:0000256" key="4">
    <source>
        <dbReference type="ARBA" id="ARBA00022964"/>
    </source>
</evidence>
<keyword evidence="10" id="KW-1185">Reference proteome</keyword>
<dbReference type="OrthoDB" id="288590at2759"/>
<keyword evidence="6 7" id="KW-0408">Iron</keyword>
<dbReference type="GO" id="GO:0009805">
    <property type="term" value="P:coumarin biosynthetic process"/>
    <property type="evidence" value="ECO:0007669"/>
    <property type="project" value="UniProtKB-ARBA"/>
</dbReference>
<dbReference type="InterPro" id="IPR026992">
    <property type="entry name" value="DIOX_N"/>
</dbReference>
<protein>
    <recommendedName>
        <fullName evidence="8">Fe2OG dioxygenase domain-containing protein</fullName>
    </recommendedName>
</protein>
<dbReference type="PANTHER" id="PTHR47991">
    <property type="entry name" value="OXOGLUTARATE/IRON-DEPENDENT DIOXYGENASE"/>
    <property type="match status" value="1"/>
</dbReference>
<evidence type="ECO:0000256" key="1">
    <source>
        <dbReference type="ARBA" id="ARBA00001961"/>
    </source>
</evidence>
<dbReference type="InterPro" id="IPR027443">
    <property type="entry name" value="IPNS-like_sf"/>
</dbReference>
<dbReference type="Pfam" id="PF14226">
    <property type="entry name" value="DIOX_N"/>
    <property type="match status" value="1"/>
</dbReference>
<dbReference type="AlphaFoldDB" id="A0A4Y7K1Z7"/>
<comment type="similarity">
    <text evidence="2 7">Belongs to the iron/ascorbate-dependent oxidoreductase family.</text>
</comment>
<keyword evidence="3 7" id="KW-0479">Metal-binding</keyword>
<proteinExistence type="inferred from homology"/>
<evidence type="ECO:0000313" key="10">
    <source>
        <dbReference type="Proteomes" id="UP000316621"/>
    </source>
</evidence>
<evidence type="ECO:0000313" key="9">
    <source>
        <dbReference type="EMBL" id="RZC67354.1"/>
    </source>
</evidence>
<dbReference type="FunFam" id="2.60.120.330:FF:000023">
    <property type="entry name" value="Feruloyl CoA ortho-hydroxylase 1"/>
    <property type="match status" value="1"/>
</dbReference>
<keyword evidence="5 7" id="KW-0560">Oxidoreductase</keyword>
<evidence type="ECO:0000256" key="6">
    <source>
        <dbReference type="ARBA" id="ARBA00023004"/>
    </source>
</evidence>
<evidence type="ECO:0000256" key="2">
    <source>
        <dbReference type="ARBA" id="ARBA00008056"/>
    </source>
</evidence>
<evidence type="ECO:0000256" key="7">
    <source>
        <dbReference type="RuleBase" id="RU003682"/>
    </source>
</evidence>
<reference evidence="9 10" key="1">
    <citation type="journal article" date="2018" name="Science">
        <title>The opium poppy genome and morphinan production.</title>
        <authorList>
            <person name="Guo L."/>
            <person name="Winzer T."/>
            <person name="Yang X."/>
            <person name="Li Y."/>
            <person name="Ning Z."/>
            <person name="He Z."/>
            <person name="Teodor R."/>
            <person name="Lu Y."/>
            <person name="Bowser T.A."/>
            <person name="Graham I.A."/>
            <person name="Ye K."/>
        </authorList>
    </citation>
    <scope>NUCLEOTIDE SEQUENCE [LARGE SCALE GENOMIC DNA]</scope>
    <source>
        <strain evidence="10">cv. HN1</strain>
        <tissue evidence="9">Leaves</tissue>
    </source>
</reference>
<dbReference type="PROSITE" id="PS51471">
    <property type="entry name" value="FE2OG_OXY"/>
    <property type="match status" value="1"/>
</dbReference>
<comment type="cofactor">
    <cofactor evidence="1">
        <name>L-ascorbate</name>
        <dbReference type="ChEBI" id="CHEBI:38290"/>
    </cofactor>
</comment>
<evidence type="ECO:0000256" key="5">
    <source>
        <dbReference type="ARBA" id="ARBA00023002"/>
    </source>
</evidence>
<keyword evidence="4" id="KW-0223">Dioxygenase</keyword>
<dbReference type="STRING" id="3469.A0A4Y7K1Z7"/>
<dbReference type="EMBL" id="CM010720">
    <property type="protein sequence ID" value="RZC67354.1"/>
    <property type="molecule type" value="Genomic_DNA"/>
</dbReference>
<dbReference type="GO" id="GO:0051213">
    <property type="term" value="F:dioxygenase activity"/>
    <property type="evidence" value="ECO:0007669"/>
    <property type="project" value="UniProtKB-KW"/>
</dbReference>
<dbReference type="Pfam" id="PF03171">
    <property type="entry name" value="2OG-FeII_Oxy"/>
    <property type="match status" value="1"/>
</dbReference>
<dbReference type="OMA" id="HPPHERI"/>
<name>A0A4Y7K1Z7_PAPSO</name>
<dbReference type="InterPro" id="IPR044861">
    <property type="entry name" value="IPNS-like_FE2OG_OXY"/>
</dbReference>
<dbReference type="SUPFAM" id="SSF51197">
    <property type="entry name" value="Clavaminate synthase-like"/>
    <property type="match status" value="1"/>
</dbReference>